<gene>
    <name evidence="3" type="ORF">AMURIS_00354</name>
</gene>
<dbReference type="EMBL" id="OFSM01000002">
    <property type="protein sequence ID" value="SOY27650.1"/>
    <property type="molecule type" value="Genomic_DNA"/>
</dbReference>
<accession>A0A2K4ZB20</accession>
<dbReference type="Proteomes" id="UP000236311">
    <property type="component" value="Unassembled WGS sequence"/>
</dbReference>
<feature type="domain" description="DUF3887" evidence="2">
    <location>
        <begin position="41"/>
        <end position="133"/>
    </location>
</feature>
<dbReference type="Gene3D" id="3.10.450.590">
    <property type="match status" value="1"/>
</dbReference>
<feature type="signal peptide" evidence="1">
    <location>
        <begin position="1"/>
        <end position="27"/>
    </location>
</feature>
<dbReference type="PROSITE" id="PS51257">
    <property type="entry name" value="PROKAR_LIPOPROTEIN"/>
    <property type="match status" value="1"/>
</dbReference>
<sequence>MKKGICMVMITILAAFWLTGCSSTKLADGFDEATVKETVQKAVDHLIAGEYEECVAMMSQEMQAALTAEALAAAAGDAMAKAGEFQEYKSIAVVGQKDSAGTDCAVAVAVASFKNSKITYTVSFNTDMEIIGFYMK</sequence>
<organism evidence="3 4">
    <name type="scientific">Acetatifactor muris</name>
    <dbReference type="NCBI Taxonomy" id="879566"/>
    <lineage>
        <taxon>Bacteria</taxon>
        <taxon>Bacillati</taxon>
        <taxon>Bacillota</taxon>
        <taxon>Clostridia</taxon>
        <taxon>Lachnospirales</taxon>
        <taxon>Lachnospiraceae</taxon>
        <taxon>Acetatifactor</taxon>
    </lineage>
</organism>
<dbReference type="InterPro" id="IPR024981">
    <property type="entry name" value="DUF3887"/>
</dbReference>
<evidence type="ECO:0000259" key="2">
    <source>
        <dbReference type="Pfam" id="PF13026"/>
    </source>
</evidence>
<dbReference type="RefSeq" id="WP_103237782.1">
    <property type="nucleotide sequence ID" value="NZ_CANRXC010000073.1"/>
</dbReference>
<feature type="chain" id="PRO_5014414000" description="DUF3887 domain-containing protein" evidence="1">
    <location>
        <begin position="28"/>
        <end position="136"/>
    </location>
</feature>
<evidence type="ECO:0000313" key="3">
    <source>
        <dbReference type="EMBL" id="SOY27650.1"/>
    </source>
</evidence>
<dbReference type="AlphaFoldDB" id="A0A2K4ZB20"/>
<keyword evidence="1" id="KW-0732">Signal</keyword>
<evidence type="ECO:0000313" key="4">
    <source>
        <dbReference type="Proteomes" id="UP000236311"/>
    </source>
</evidence>
<reference evidence="3 4" key="1">
    <citation type="submission" date="2018-01" db="EMBL/GenBank/DDBJ databases">
        <authorList>
            <person name="Gaut B.S."/>
            <person name="Morton B.R."/>
            <person name="Clegg M.T."/>
            <person name="Duvall M.R."/>
        </authorList>
    </citation>
    <scope>NUCLEOTIDE SEQUENCE [LARGE SCALE GENOMIC DNA]</scope>
    <source>
        <strain evidence="3">GP69</strain>
    </source>
</reference>
<name>A0A2K4ZB20_9FIRM</name>
<proteinExistence type="predicted"/>
<dbReference type="OrthoDB" id="1698687at2"/>
<dbReference type="Pfam" id="PF13026">
    <property type="entry name" value="DUF3887"/>
    <property type="match status" value="1"/>
</dbReference>
<keyword evidence="4" id="KW-1185">Reference proteome</keyword>
<protein>
    <recommendedName>
        <fullName evidence="2">DUF3887 domain-containing protein</fullName>
    </recommendedName>
</protein>
<evidence type="ECO:0000256" key="1">
    <source>
        <dbReference type="SAM" id="SignalP"/>
    </source>
</evidence>